<dbReference type="InterPro" id="IPR015191">
    <property type="entry name" value="SelB_WHD4"/>
</dbReference>
<dbReference type="Proteomes" id="UP001382727">
    <property type="component" value="Chromosome"/>
</dbReference>
<reference evidence="3 4" key="1">
    <citation type="submission" date="2024-02" db="EMBL/GenBank/DDBJ databases">
        <title>Janibacter sp. nov., isolated from gut of marine sandworm.</title>
        <authorList>
            <person name="Kim B."/>
            <person name="Jun M.O."/>
            <person name="Shin N.-R."/>
        </authorList>
    </citation>
    <scope>NUCLEOTIDE SEQUENCE [LARGE SCALE GENOMIC DNA]</scope>
    <source>
        <strain evidence="3 4">A1S7</strain>
    </source>
</reference>
<dbReference type="Gene3D" id="1.10.10.10">
    <property type="entry name" value="Winged helix-like DNA-binding domain superfamily/Winged helix DNA-binding domain"/>
    <property type="match status" value="1"/>
</dbReference>
<dbReference type="Pfam" id="PF00009">
    <property type="entry name" value="GTP_EFTU"/>
    <property type="match status" value="1"/>
</dbReference>
<dbReference type="EMBL" id="CP144913">
    <property type="protein sequence ID" value="WXB76234.1"/>
    <property type="molecule type" value="Genomic_DNA"/>
</dbReference>
<dbReference type="InterPro" id="IPR050055">
    <property type="entry name" value="EF-Tu_GTPase"/>
</dbReference>
<dbReference type="InterPro" id="IPR036390">
    <property type="entry name" value="WH_DNA-bd_sf"/>
</dbReference>
<dbReference type="SUPFAM" id="SSF46785">
    <property type="entry name" value="Winged helix' DNA-binding domain"/>
    <property type="match status" value="1"/>
</dbReference>
<accession>A0ABZ2MGQ2</accession>
<dbReference type="Pfam" id="PF09107">
    <property type="entry name" value="WHD_3rd_SelB"/>
    <property type="match status" value="1"/>
</dbReference>
<dbReference type="PROSITE" id="PS51722">
    <property type="entry name" value="G_TR_2"/>
    <property type="match status" value="1"/>
</dbReference>
<gene>
    <name evidence="3" type="ORF">V1351_15020</name>
</gene>
<sequence length="616" mass="65536">MRRVLATAGHVDHGKSTLVRALTGRDPDRLVQERKRGLTIELGYAWTTLPGGTEVAFVDVPGHQRFVGTMLSGLGPAPTVVFVVAADQGWQEQSREHLAAVQALGITDGLLVLTRCDLAEAGRRARVRSQASRRLAAAGLDVPAYEVSAVTGDGLDAVRSGLDALVTRMPPPDPDAPVRLWGDRSFTISGAGTVVTGTLGAGTLHSGDRLTLLDHGTTREVTVRGLHSQDSARDEVGPVSRVAVNLRRTDDVSRSVALLTPGAFPLARVVDVALVPVDGDEGGSPGDGGASPEVATLHVGSADVSVHVRPLGTGAARLTADADLPWRVGDRAILRDPGSRRLWSVRVLDVDPLPLHRRGAAAARGDALVTAASDHSLADVRVRTRSAEHSALLEQLGTGSPTDAVAVGRWWVDSTALSTWRERLVDHITEHHRRQPLSAGITVAEAARALRLPVHLRTRDHGGNLPHEIHPPAGDLVRHLVTIAGLSITDGRVHAPRAAGLGEAEAGIRAVEEKLRQTPFVTPERRELADLGLGTTQLAAAERLGRILRLPDDVVLLPDGPARAMRVLAGLEQPFTLSAARQALGTTRRVAVPLMEHLDSRGWTRRVDGSLREVVR</sequence>
<evidence type="ECO:0000313" key="3">
    <source>
        <dbReference type="EMBL" id="WXB76234.1"/>
    </source>
</evidence>
<name>A0ABZ2MGQ2_9MICO</name>
<dbReference type="PANTHER" id="PTHR43721">
    <property type="entry name" value="ELONGATION FACTOR TU-RELATED"/>
    <property type="match status" value="1"/>
</dbReference>
<dbReference type="RefSeq" id="WP_338749012.1">
    <property type="nucleotide sequence ID" value="NZ_CP144913.1"/>
</dbReference>
<dbReference type="InterPro" id="IPR036388">
    <property type="entry name" value="WH-like_DNA-bd_sf"/>
</dbReference>
<dbReference type="InterPro" id="IPR027417">
    <property type="entry name" value="P-loop_NTPase"/>
</dbReference>
<dbReference type="PANTHER" id="PTHR43721:SF22">
    <property type="entry name" value="ELONGATION FACTOR TU, MITOCHONDRIAL"/>
    <property type="match status" value="1"/>
</dbReference>
<dbReference type="SUPFAM" id="SSF50447">
    <property type="entry name" value="Translation proteins"/>
    <property type="match status" value="1"/>
</dbReference>
<dbReference type="Gene3D" id="2.40.30.10">
    <property type="entry name" value="Translation factors"/>
    <property type="match status" value="1"/>
</dbReference>
<keyword evidence="4" id="KW-1185">Reference proteome</keyword>
<keyword evidence="1" id="KW-0547">Nucleotide-binding</keyword>
<protein>
    <submittedName>
        <fullName evidence="3">SelB C-terminal domain-containing protein</fullName>
    </submittedName>
</protein>
<evidence type="ECO:0000256" key="1">
    <source>
        <dbReference type="ARBA" id="ARBA00023134"/>
    </source>
</evidence>
<feature type="domain" description="Tr-type G" evidence="2">
    <location>
        <begin position="1"/>
        <end position="173"/>
    </location>
</feature>
<evidence type="ECO:0000259" key="2">
    <source>
        <dbReference type="PROSITE" id="PS51722"/>
    </source>
</evidence>
<dbReference type="InterPro" id="IPR009000">
    <property type="entry name" value="Transl_B-barrel_sf"/>
</dbReference>
<proteinExistence type="predicted"/>
<keyword evidence="1" id="KW-0342">GTP-binding</keyword>
<dbReference type="CDD" id="cd04171">
    <property type="entry name" value="SelB"/>
    <property type="match status" value="1"/>
</dbReference>
<evidence type="ECO:0000313" key="4">
    <source>
        <dbReference type="Proteomes" id="UP001382727"/>
    </source>
</evidence>
<dbReference type="InterPro" id="IPR000795">
    <property type="entry name" value="T_Tr_GTP-bd_dom"/>
</dbReference>
<dbReference type="SUPFAM" id="SSF52540">
    <property type="entry name" value="P-loop containing nucleoside triphosphate hydrolases"/>
    <property type="match status" value="1"/>
</dbReference>
<organism evidence="3 4">
    <name type="scientific">Janibacter alittae</name>
    <dbReference type="NCBI Taxonomy" id="3115209"/>
    <lineage>
        <taxon>Bacteria</taxon>
        <taxon>Bacillati</taxon>
        <taxon>Actinomycetota</taxon>
        <taxon>Actinomycetes</taxon>
        <taxon>Micrococcales</taxon>
        <taxon>Intrasporangiaceae</taxon>
        <taxon>Janibacter</taxon>
    </lineage>
</organism>
<dbReference type="Gene3D" id="3.40.50.300">
    <property type="entry name" value="P-loop containing nucleotide triphosphate hydrolases"/>
    <property type="match status" value="1"/>
</dbReference>